<feature type="compositionally biased region" description="Polar residues" evidence="1">
    <location>
        <begin position="98"/>
        <end position="107"/>
    </location>
</feature>
<feature type="region of interest" description="Disordered" evidence="1">
    <location>
        <begin position="464"/>
        <end position="524"/>
    </location>
</feature>
<feature type="compositionally biased region" description="Basic residues" evidence="1">
    <location>
        <begin position="487"/>
        <end position="499"/>
    </location>
</feature>
<accession>A0A2G9UGA3</accession>
<keyword evidence="3" id="KW-1185">Reference proteome</keyword>
<proteinExistence type="predicted"/>
<reference evidence="2 3" key="1">
    <citation type="submission" date="2015-09" db="EMBL/GenBank/DDBJ databases">
        <title>Draft genome of the parasitic nematode Teladorsagia circumcincta isolate WARC Sus (inbred).</title>
        <authorList>
            <person name="Mitreva M."/>
        </authorList>
    </citation>
    <scope>NUCLEOTIDE SEQUENCE [LARGE SCALE GENOMIC DNA]</scope>
    <source>
        <strain evidence="2 3">S</strain>
    </source>
</reference>
<evidence type="ECO:0000313" key="3">
    <source>
        <dbReference type="Proteomes" id="UP000230423"/>
    </source>
</evidence>
<dbReference type="EMBL" id="KZ346718">
    <property type="protein sequence ID" value="PIO69278.1"/>
    <property type="molecule type" value="Genomic_DNA"/>
</dbReference>
<gene>
    <name evidence="2" type="ORF">TELCIR_08904</name>
</gene>
<feature type="region of interest" description="Disordered" evidence="1">
    <location>
        <begin position="82"/>
        <end position="107"/>
    </location>
</feature>
<evidence type="ECO:0000313" key="2">
    <source>
        <dbReference type="EMBL" id="PIO69278.1"/>
    </source>
</evidence>
<sequence length="524" mass="55171">MLSGVELPLVVLVQRPTLAAVQHRRPHNCPQKVEDPTTEESLSIRNEPQSLSLRELFSMPNGNNNNVTVKTEVKTEMNNNGREVSAAPISPPPKAHQNGITQSSIQPSPGLNTMMGALTTKTAAQGPSFATHGQILDITAPDSLCAPPTAIPQAYGAETKQLTTTVSLSPPPATRPPVTAIAAPPSQYSLATPILGASAMNNAGKQPVISTTVPPRTASPGTPLTTATAIYPITATPAPPHPASPGTPVSGAVTPTVKHTVISVTVPPRTASPGTPMAGATTATAIYPVTAAPAPPHPAFFGTPATGAVTTALPRTASPGPPMAGVPTKPDVATSGLSVTGNPLTAMNPTMLPTVPVAKAGPTNTQAQAQANKGSSGSESSEDSVETALSISTIPEAERAKYSFLNARDKRVEVSRGTFTKHQEDDTLAMKDLDLYVRYYVRKNTLLNWYMKQRTRIFLPKGLARRRTKPVSSNAVSRDTTSSLPDRKKKKRHKRRKSPLLKAVFRDNKKKKTGIKTPPPAQKA</sequence>
<protein>
    <submittedName>
        <fullName evidence="2">Uncharacterized protein</fullName>
    </submittedName>
</protein>
<dbReference type="Proteomes" id="UP000230423">
    <property type="component" value="Unassembled WGS sequence"/>
</dbReference>
<feature type="region of interest" description="Disordered" evidence="1">
    <location>
        <begin position="365"/>
        <end position="388"/>
    </location>
</feature>
<name>A0A2G9UGA3_TELCI</name>
<feature type="compositionally biased region" description="Polar residues" evidence="1">
    <location>
        <begin position="470"/>
        <end position="484"/>
    </location>
</feature>
<evidence type="ECO:0000256" key="1">
    <source>
        <dbReference type="SAM" id="MobiDB-lite"/>
    </source>
</evidence>
<organism evidence="2 3">
    <name type="scientific">Teladorsagia circumcincta</name>
    <name type="common">Brown stomach worm</name>
    <name type="synonym">Ostertagia circumcincta</name>
    <dbReference type="NCBI Taxonomy" id="45464"/>
    <lineage>
        <taxon>Eukaryota</taxon>
        <taxon>Metazoa</taxon>
        <taxon>Ecdysozoa</taxon>
        <taxon>Nematoda</taxon>
        <taxon>Chromadorea</taxon>
        <taxon>Rhabditida</taxon>
        <taxon>Rhabditina</taxon>
        <taxon>Rhabditomorpha</taxon>
        <taxon>Strongyloidea</taxon>
        <taxon>Trichostrongylidae</taxon>
        <taxon>Teladorsagia</taxon>
    </lineage>
</organism>
<dbReference type="AlphaFoldDB" id="A0A2G9UGA3"/>